<dbReference type="InterPro" id="IPR007669">
    <property type="entry name" value="Chst-1-like"/>
</dbReference>
<reference evidence="1 2" key="1">
    <citation type="submission" date="2023-08" db="EMBL/GenBank/DDBJ databases">
        <title>A Necator americanus chromosomal reference genome.</title>
        <authorList>
            <person name="Ilik V."/>
            <person name="Petrzelkova K.J."/>
            <person name="Pardy F."/>
            <person name="Fuh T."/>
            <person name="Niatou-Singa F.S."/>
            <person name="Gouil Q."/>
            <person name="Baker L."/>
            <person name="Ritchie M.E."/>
            <person name="Jex A.R."/>
            <person name="Gazzola D."/>
            <person name="Li H."/>
            <person name="Toshio Fujiwara R."/>
            <person name="Zhan B."/>
            <person name="Aroian R.V."/>
            <person name="Pafco B."/>
            <person name="Schwarz E.M."/>
        </authorList>
    </citation>
    <scope>NUCLEOTIDE SEQUENCE [LARGE SCALE GENOMIC DNA]</scope>
    <source>
        <strain evidence="1 2">Aroian</strain>
        <tissue evidence="1">Whole animal</tissue>
    </source>
</reference>
<dbReference type="Proteomes" id="UP001303046">
    <property type="component" value="Unassembled WGS sequence"/>
</dbReference>
<organism evidence="1 2">
    <name type="scientific">Necator americanus</name>
    <name type="common">Human hookworm</name>
    <dbReference type="NCBI Taxonomy" id="51031"/>
    <lineage>
        <taxon>Eukaryota</taxon>
        <taxon>Metazoa</taxon>
        <taxon>Ecdysozoa</taxon>
        <taxon>Nematoda</taxon>
        <taxon>Chromadorea</taxon>
        <taxon>Rhabditida</taxon>
        <taxon>Rhabditina</taxon>
        <taxon>Rhabditomorpha</taxon>
        <taxon>Strongyloidea</taxon>
        <taxon>Ancylostomatidae</taxon>
        <taxon>Bunostominae</taxon>
        <taxon>Necator</taxon>
    </lineage>
</organism>
<comment type="caution">
    <text evidence="1">The sequence shown here is derived from an EMBL/GenBank/DDBJ whole genome shotgun (WGS) entry which is preliminary data.</text>
</comment>
<sequence>MTGLEAIVTLVGQTIRDPKETLKLDPQPPGTPGMNLKLEKNYGLELGSEMAQRAYSILRRFCPHKRKCELISPFKKYYPQYAIAGWPMRVSSCMIPKNMSTVLSAIFCLLFTDEIGKTNSTVTSMLKRNCATRNELNSFSQIEKLAHGKRWMNFALVRDPAERFLSGFMFMCSPNNVVENDCDGCIGDIKCALRQTLKYSHQFANKDLSAANYILWHLGPQNWHCDFQHNFKKFELIQYSPKREEQLASDLRYVLEEGGVAASHIDLIITQLSNSTTLHATSHLTKKNFYETQMNDPEVEELLVKIFFWDYILLNYPLPNLQTLDEAQPQEQAGSRQGFNCLDHIQTVSRVIEVCREYRLPLVLTFVDYEKAFDSVETNAILSALVDQANDIFLFSRSTSEAEAMLNESNEAEKRIGLRINRKKTQFMKNAYCEDGGEELNRRMRAAWEAAREATDQLTDQDLRAHLFDSTFLPALCYAAKTWADTATTSRKLLTTHRALERCLLKFNRRTQHLAGLRTSDLKGMSRLCPNIYRTQNIDGRVTLHEESTIDGRR</sequence>
<accession>A0ABR1DLP1</accession>
<evidence type="ECO:0008006" key="3">
    <source>
        <dbReference type="Google" id="ProtNLM"/>
    </source>
</evidence>
<keyword evidence="2" id="KW-1185">Reference proteome</keyword>
<evidence type="ECO:0000313" key="1">
    <source>
        <dbReference type="EMBL" id="KAK6750856.1"/>
    </source>
</evidence>
<evidence type="ECO:0000313" key="2">
    <source>
        <dbReference type="Proteomes" id="UP001303046"/>
    </source>
</evidence>
<gene>
    <name evidence="1" type="primary">Necator_chrIV.g15975</name>
    <name evidence="1" type="ORF">RB195_002680</name>
</gene>
<dbReference type="PANTHER" id="PTHR22900:SF5">
    <property type="entry name" value="PROTEIN CBG14245"/>
    <property type="match status" value="1"/>
</dbReference>
<name>A0ABR1DLP1_NECAM</name>
<dbReference type="EMBL" id="JAVFWL010000004">
    <property type="protein sequence ID" value="KAK6750856.1"/>
    <property type="molecule type" value="Genomic_DNA"/>
</dbReference>
<dbReference type="PANTHER" id="PTHR22900">
    <property type="entry name" value="PROTEIN CBG14245-RELATED"/>
    <property type="match status" value="1"/>
</dbReference>
<proteinExistence type="predicted"/>
<dbReference type="InterPro" id="IPR005331">
    <property type="entry name" value="Sulfotransferase"/>
</dbReference>
<protein>
    <recommendedName>
        <fullName evidence="3">Reverse transcriptase domain-containing protein</fullName>
    </recommendedName>
</protein>
<dbReference type="Pfam" id="PF03567">
    <property type="entry name" value="Sulfotransfer_2"/>
    <property type="match status" value="1"/>
</dbReference>